<dbReference type="Proteomes" id="UP000270547">
    <property type="component" value="Segment"/>
</dbReference>
<accession>A0A2R8FD40</accession>
<proteinExistence type="predicted"/>
<evidence type="ECO:0000313" key="1">
    <source>
        <dbReference type="EMBL" id="SPN78927.1"/>
    </source>
</evidence>
<dbReference type="EMBL" id="LT994652">
    <property type="protein sequence ID" value="SPN78927.1"/>
    <property type="molecule type" value="Genomic_DNA"/>
</dbReference>
<gene>
    <name evidence="1" type="ORF">ZAZAV_82</name>
</gene>
<name>A0A2R8FD40_9VIRU</name>
<sequence>MEYDTLQELITQNLEFPLLYQACTTKYRTNALVADLCSYQGMAERAENELDIPESYFNLPQTILPRKISSLNRYLELRSYYILDEYTLVRRNPETGSLVGTYELWTAVQRAIEREDVSALQEYLPLLSDEVKRILRAELSWGKYSKHATHKKAMQFLQSYYSLESDEEEELDVLSRVRRGEEEALEKALRDLSKDKLSRFEKDRLLLYSIESGREDPFIRVLSTLSGRHISLPLESFSPNIVTIENVQEIYPLQEIKFRPPLDVSKRELMDAALYSGNVSIVDYFRNYFDMYMIGPSSPHHTSYEYAAYISPWNKIRPVEFLSIVQRIADHTDIEGAIKQGNTDVLIYLLQTTRLSANKIHRAIYSDLEHALGNIPMLIYLCTYLSQNKVSKKNIYLLDNLLQIWEKEENSLLYPQSIGLLETYLRPELEFAFVRREYKKLEAEYLGSPDTEA</sequence>
<reference evidence="1" key="1">
    <citation type="submission" date="2018-03" db="EMBL/GenBank/DDBJ databases">
        <authorList>
            <consortium name="Urmite Genomes"/>
        </authorList>
    </citation>
    <scope>NUCLEOTIDE SEQUENCE [LARGE SCALE GENOMIC DNA]</scope>
    <source>
        <strain evidence="1">IHUMI-S29</strain>
    </source>
</reference>
<organism evidence="1">
    <name type="scientific">Cedratvirus Zaza IHUMI</name>
    <dbReference type="NCBI Taxonomy" id="2126979"/>
    <lineage>
        <taxon>Viruses</taxon>
        <taxon>Pithoviruses</taxon>
    </lineage>
</organism>
<protein>
    <submittedName>
        <fullName evidence="1">Ankyrin repeat-containing protein</fullName>
    </submittedName>
</protein>